<dbReference type="InterPro" id="IPR027640">
    <property type="entry name" value="Kinesin-like_fam"/>
</dbReference>
<keyword evidence="8" id="KW-0378">Hydrolase</keyword>
<dbReference type="Gene3D" id="3.40.850.10">
    <property type="entry name" value="Kinesin motor domain"/>
    <property type="match status" value="1"/>
</dbReference>
<dbReference type="SMART" id="SM00129">
    <property type="entry name" value="KISc"/>
    <property type="match status" value="1"/>
</dbReference>
<dbReference type="OMA" id="SEGCHIC"/>
<dbReference type="InterPro" id="IPR027417">
    <property type="entry name" value="P-loop_NTPase"/>
</dbReference>
<dbReference type="InterPro" id="IPR036961">
    <property type="entry name" value="Kinesin_motor_dom_sf"/>
</dbReference>
<dbReference type="GO" id="GO:0016787">
    <property type="term" value="F:hydrolase activity"/>
    <property type="evidence" value="ECO:0007669"/>
    <property type="project" value="UniProtKB-KW"/>
</dbReference>
<name>A0A1X2HIY0_SYNRA</name>
<evidence type="ECO:0000313" key="9">
    <source>
        <dbReference type="Proteomes" id="UP000242180"/>
    </source>
</evidence>
<dbReference type="PROSITE" id="PS50067">
    <property type="entry name" value="KINESIN_MOTOR_2"/>
    <property type="match status" value="1"/>
</dbReference>
<dbReference type="AlphaFoldDB" id="A0A1X2HIY0"/>
<evidence type="ECO:0000256" key="6">
    <source>
        <dbReference type="PROSITE-ProRule" id="PRU00283"/>
    </source>
</evidence>
<evidence type="ECO:0000256" key="4">
    <source>
        <dbReference type="ARBA" id="ARBA00022840"/>
    </source>
</evidence>
<dbReference type="InterPro" id="IPR001752">
    <property type="entry name" value="Kinesin_motor_dom"/>
</dbReference>
<keyword evidence="3 6" id="KW-0547">Nucleotide-binding</keyword>
<reference evidence="8 9" key="1">
    <citation type="submission" date="2016-07" db="EMBL/GenBank/DDBJ databases">
        <title>Pervasive Adenine N6-methylation of Active Genes in Fungi.</title>
        <authorList>
            <consortium name="DOE Joint Genome Institute"/>
            <person name="Mondo S.J."/>
            <person name="Dannebaum R.O."/>
            <person name="Kuo R.C."/>
            <person name="Labutti K."/>
            <person name="Haridas S."/>
            <person name="Kuo A."/>
            <person name="Salamov A."/>
            <person name="Ahrendt S.R."/>
            <person name="Lipzen A."/>
            <person name="Sullivan W."/>
            <person name="Andreopoulos W.B."/>
            <person name="Clum A."/>
            <person name="Lindquist E."/>
            <person name="Daum C."/>
            <person name="Ramamoorthy G.K."/>
            <person name="Gryganskyi A."/>
            <person name="Culley D."/>
            <person name="Magnuson J.K."/>
            <person name="James T.Y."/>
            <person name="O'Malley M.A."/>
            <person name="Stajich J.E."/>
            <person name="Spatafora J.W."/>
            <person name="Visel A."/>
            <person name="Grigoriev I.V."/>
        </authorList>
    </citation>
    <scope>NUCLEOTIDE SEQUENCE [LARGE SCALE GENOMIC DNA]</scope>
    <source>
        <strain evidence="8 9">NRRL 2496</strain>
    </source>
</reference>
<comment type="subcellular location">
    <subcellularLocation>
        <location evidence="1">Cytoplasm</location>
    </subcellularLocation>
</comment>
<feature type="binding site" evidence="6">
    <location>
        <begin position="84"/>
        <end position="91"/>
    </location>
    <ligand>
        <name>ATP</name>
        <dbReference type="ChEBI" id="CHEBI:30616"/>
    </ligand>
</feature>
<keyword evidence="2" id="KW-0963">Cytoplasm</keyword>
<dbReference type="Proteomes" id="UP000242180">
    <property type="component" value="Unassembled WGS sequence"/>
</dbReference>
<dbReference type="PANTHER" id="PTHR47969:SF15">
    <property type="entry name" value="CHROMOSOME-ASSOCIATED KINESIN KIF4A-RELATED"/>
    <property type="match status" value="1"/>
</dbReference>
<keyword evidence="4 6" id="KW-0067">ATP-binding</keyword>
<accession>A0A1X2HIY0</accession>
<gene>
    <name evidence="8" type="ORF">BCR43DRAFT_213562</name>
</gene>
<dbReference type="OrthoDB" id="3176171at2759"/>
<keyword evidence="9" id="KW-1185">Reference proteome</keyword>
<evidence type="ECO:0000256" key="2">
    <source>
        <dbReference type="ARBA" id="ARBA00022490"/>
    </source>
</evidence>
<protein>
    <submittedName>
        <fullName evidence="8">P-loop containing nucleoside triphosphate hydrolase protein</fullName>
    </submittedName>
</protein>
<evidence type="ECO:0000313" key="8">
    <source>
        <dbReference type="EMBL" id="ORY98972.1"/>
    </source>
</evidence>
<evidence type="ECO:0000259" key="7">
    <source>
        <dbReference type="PROSITE" id="PS50067"/>
    </source>
</evidence>
<dbReference type="Pfam" id="PF00225">
    <property type="entry name" value="Kinesin"/>
    <property type="match status" value="1"/>
</dbReference>
<comment type="caution">
    <text evidence="8">The sequence shown here is derived from an EMBL/GenBank/DDBJ whole genome shotgun (WGS) entry which is preliminary data.</text>
</comment>
<dbReference type="GO" id="GO:0005875">
    <property type="term" value="C:microtubule associated complex"/>
    <property type="evidence" value="ECO:0007669"/>
    <property type="project" value="TreeGrafter"/>
</dbReference>
<dbReference type="EMBL" id="MCGN01000003">
    <property type="protein sequence ID" value="ORY98972.1"/>
    <property type="molecule type" value="Genomic_DNA"/>
</dbReference>
<organism evidence="8 9">
    <name type="scientific">Syncephalastrum racemosum</name>
    <name type="common">Filamentous fungus</name>
    <dbReference type="NCBI Taxonomy" id="13706"/>
    <lineage>
        <taxon>Eukaryota</taxon>
        <taxon>Fungi</taxon>
        <taxon>Fungi incertae sedis</taxon>
        <taxon>Mucoromycota</taxon>
        <taxon>Mucoromycotina</taxon>
        <taxon>Mucoromycetes</taxon>
        <taxon>Mucorales</taxon>
        <taxon>Syncephalastraceae</taxon>
        <taxon>Syncephalastrum</taxon>
    </lineage>
</organism>
<proteinExistence type="inferred from homology"/>
<evidence type="ECO:0000256" key="3">
    <source>
        <dbReference type="ARBA" id="ARBA00022741"/>
    </source>
</evidence>
<dbReference type="GO" id="GO:0051231">
    <property type="term" value="P:spindle elongation"/>
    <property type="evidence" value="ECO:0007669"/>
    <property type="project" value="TreeGrafter"/>
</dbReference>
<dbReference type="GO" id="GO:0005737">
    <property type="term" value="C:cytoplasm"/>
    <property type="evidence" value="ECO:0007669"/>
    <property type="project" value="UniProtKB-SubCell"/>
</dbReference>
<dbReference type="GO" id="GO:0007018">
    <property type="term" value="P:microtubule-based movement"/>
    <property type="evidence" value="ECO:0007669"/>
    <property type="project" value="InterPro"/>
</dbReference>
<sequence length="203" mass="22557">MTSTAVRVGLRVRPLTQKEQLSNCTECLSYVPNEPQILIGTDKSYTYDYVFDDKKDQEDLYRAAAVPLLEKFIDGFNATILAYGQTGSGKTYSMGTSLHNGNSGTRPEDEGIVPRCIRQLFDALHRQAAEDEQFKYEVCVSFLELYNEELVDLLNPYTAQKKKGVAIGAAPAVEVTIREDITGGIYWSGVREEPCASPEELLG</sequence>
<dbReference type="GO" id="GO:0003777">
    <property type="term" value="F:microtubule motor activity"/>
    <property type="evidence" value="ECO:0007669"/>
    <property type="project" value="InterPro"/>
</dbReference>
<comment type="similarity">
    <text evidence="6">Belongs to the TRAFAC class myosin-kinesin ATPase superfamily. Kinesin family.</text>
</comment>
<evidence type="ECO:0000256" key="5">
    <source>
        <dbReference type="ARBA" id="ARBA00023054"/>
    </source>
</evidence>
<feature type="domain" description="Kinesin motor" evidence="7">
    <location>
        <begin position="5"/>
        <end position="203"/>
    </location>
</feature>
<keyword evidence="6" id="KW-0505">Motor protein</keyword>
<dbReference type="GO" id="GO:0007052">
    <property type="term" value="P:mitotic spindle organization"/>
    <property type="evidence" value="ECO:0007669"/>
    <property type="project" value="TreeGrafter"/>
</dbReference>
<keyword evidence="5" id="KW-0175">Coiled coil</keyword>
<dbReference type="PANTHER" id="PTHR47969">
    <property type="entry name" value="CHROMOSOME-ASSOCIATED KINESIN KIF4A-RELATED"/>
    <property type="match status" value="1"/>
</dbReference>
<evidence type="ECO:0000256" key="1">
    <source>
        <dbReference type="ARBA" id="ARBA00004496"/>
    </source>
</evidence>
<dbReference type="SUPFAM" id="SSF52540">
    <property type="entry name" value="P-loop containing nucleoside triphosphate hydrolases"/>
    <property type="match status" value="1"/>
</dbReference>
<dbReference type="GO" id="GO:0008017">
    <property type="term" value="F:microtubule binding"/>
    <property type="evidence" value="ECO:0007669"/>
    <property type="project" value="InterPro"/>
</dbReference>
<dbReference type="GO" id="GO:0005524">
    <property type="term" value="F:ATP binding"/>
    <property type="evidence" value="ECO:0007669"/>
    <property type="project" value="UniProtKB-UniRule"/>
</dbReference>
<dbReference type="STRING" id="13706.A0A1X2HIY0"/>
<dbReference type="InParanoid" id="A0A1X2HIY0"/>